<proteinExistence type="predicted"/>
<gene>
    <name evidence="2" type="ORF">PXEA_LOCUS37053</name>
</gene>
<name>A0A3S5BDC0_9PLAT</name>
<sequence>MRKDAIQTRKRKSKKRRDYAAVAVAAAATNAAMAAVVSSVTAIGLPNGPIGCVSSSGPISTGLASANGPLARVVGLTSSSVASLHSAVPASAATSAGLYAAMRPCLMQTNPASLNDAYPGHMYSHGQPHQSHQSQQPIHPSGGKPA</sequence>
<keyword evidence="3" id="KW-1185">Reference proteome</keyword>
<accession>A0A3S5BDC0</accession>
<dbReference type="AlphaFoldDB" id="A0A3S5BDC0"/>
<feature type="compositionally biased region" description="Low complexity" evidence="1">
    <location>
        <begin position="124"/>
        <end position="146"/>
    </location>
</feature>
<dbReference type="EMBL" id="CAAALY010283247">
    <property type="protein sequence ID" value="VEL43613.1"/>
    <property type="molecule type" value="Genomic_DNA"/>
</dbReference>
<evidence type="ECO:0000256" key="1">
    <source>
        <dbReference type="SAM" id="MobiDB-lite"/>
    </source>
</evidence>
<protein>
    <submittedName>
        <fullName evidence="2">Uncharacterized protein</fullName>
    </submittedName>
</protein>
<evidence type="ECO:0000313" key="3">
    <source>
        <dbReference type="Proteomes" id="UP000784294"/>
    </source>
</evidence>
<comment type="caution">
    <text evidence="2">The sequence shown here is derived from an EMBL/GenBank/DDBJ whole genome shotgun (WGS) entry which is preliminary data.</text>
</comment>
<reference evidence="2" key="1">
    <citation type="submission" date="2018-11" db="EMBL/GenBank/DDBJ databases">
        <authorList>
            <consortium name="Pathogen Informatics"/>
        </authorList>
    </citation>
    <scope>NUCLEOTIDE SEQUENCE</scope>
</reference>
<evidence type="ECO:0000313" key="2">
    <source>
        <dbReference type="EMBL" id="VEL43613.1"/>
    </source>
</evidence>
<dbReference type="Proteomes" id="UP000784294">
    <property type="component" value="Unassembled WGS sequence"/>
</dbReference>
<feature type="region of interest" description="Disordered" evidence="1">
    <location>
        <begin position="117"/>
        <end position="146"/>
    </location>
</feature>
<organism evidence="2 3">
    <name type="scientific">Protopolystoma xenopodis</name>
    <dbReference type="NCBI Taxonomy" id="117903"/>
    <lineage>
        <taxon>Eukaryota</taxon>
        <taxon>Metazoa</taxon>
        <taxon>Spiralia</taxon>
        <taxon>Lophotrochozoa</taxon>
        <taxon>Platyhelminthes</taxon>
        <taxon>Monogenea</taxon>
        <taxon>Polyopisthocotylea</taxon>
        <taxon>Polystomatidea</taxon>
        <taxon>Polystomatidae</taxon>
        <taxon>Protopolystoma</taxon>
    </lineage>
</organism>